<accession>A0A8J6J2K3</accession>
<dbReference type="GO" id="GO:0015074">
    <property type="term" value="P:DNA integration"/>
    <property type="evidence" value="ECO:0007669"/>
    <property type="project" value="UniProtKB-KW"/>
</dbReference>
<comment type="similarity">
    <text evidence="2">Belongs to the 'phage' integrase family.</text>
</comment>
<dbReference type="Gene3D" id="1.10.443.10">
    <property type="entry name" value="Intergrase catalytic core"/>
    <property type="match status" value="1"/>
</dbReference>
<evidence type="ECO:0000313" key="7">
    <source>
        <dbReference type="EMBL" id="MBC5723094.1"/>
    </source>
</evidence>
<dbReference type="PANTHER" id="PTHR30349">
    <property type="entry name" value="PHAGE INTEGRASE-RELATED"/>
    <property type="match status" value="1"/>
</dbReference>
<reference evidence="7" key="1">
    <citation type="submission" date="2020-08" db="EMBL/GenBank/DDBJ databases">
        <title>Genome public.</title>
        <authorList>
            <person name="Liu C."/>
            <person name="Sun Q."/>
        </authorList>
    </citation>
    <scope>NUCLEOTIDE SEQUENCE</scope>
    <source>
        <strain evidence="7">NSJ-23</strain>
    </source>
</reference>
<evidence type="ECO:0000256" key="3">
    <source>
        <dbReference type="ARBA" id="ARBA00022908"/>
    </source>
</evidence>
<dbReference type="InterPro" id="IPR050090">
    <property type="entry name" value="Tyrosine_recombinase_XerCD"/>
</dbReference>
<evidence type="ECO:0000259" key="6">
    <source>
        <dbReference type="PROSITE" id="PS51898"/>
    </source>
</evidence>
<dbReference type="GO" id="GO:0003677">
    <property type="term" value="F:DNA binding"/>
    <property type="evidence" value="ECO:0007669"/>
    <property type="project" value="UniProtKB-KW"/>
</dbReference>
<evidence type="ECO:0000313" key="8">
    <source>
        <dbReference type="Proteomes" id="UP000628736"/>
    </source>
</evidence>
<sequence length="371" mass="41913">MSKDYIRKTARYNGKKYEATGKTELEAMTKLAEKIAAAKRGEEVVGGSMTVSAWYIEWKRTYKDPKGLTSKSLSMYDEKFNGYIKPAIGYMKLREVKDVHLQRILNGQAGKSASHVKKIRMVLQEMFKRARQSRLIPYDPAELLELPHVKEGKRRSVTEEERAAILAVSEYHSSGLWILTLLYTGMRPGETAALTWSDVDFKRNEIHVHTAKESGSMAIKGPKTASGVRDIPIHSKLLPKLLEARGDLFAPVFPNAKGGRMDDDTMYRRWRSFCRELDIYMGAKVYRNQIIESKLSDDLTPYCLRHTFCTDLQKAGVPINVAKELMGHSDISITANIYTHRDNLILHQNIALLDGSGGKDGGKKFFSCSNT</sequence>
<dbReference type="AlphaFoldDB" id="A0A8J6J2K3"/>
<dbReference type="GO" id="GO:0006310">
    <property type="term" value="P:DNA recombination"/>
    <property type="evidence" value="ECO:0007669"/>
    <property type="project" value="UniProtKB-KW"/>
</dbReference>
<organism evidence="7 8">
    <name type="scientific">Flintibacter hominis</name>
    <dbReference type="NCBI Taxonomy" id="2763048"/>
    <lineage>
        <taxon>Bacteria</taxon>
        <taxon>Bacillati</taxon>
        <taxon>Bacillota</taxon>
        <taxon>Clostridia</taxon>
        <taxon>Eubacteriales</taxon>
        <taxon>Flintibacter</taxon>
    </lineage>
</organism>
<dbReference type="PROSITE" id="PS51898">
    <property type="entry name" value="TYR_RECOMBINASE"/>
    <property type="match status" value="1"/>
</dbReference>
<keyword evidence="3" id="KW-0229">DNA integration</keyword>
<evidence type="ECO:0000256" key="2">
    <source>
        <dbReference type="ARBA" id="ARBA00008857"/>
    </source>
</evidence>
<dbReference type="InterPro" id="IPR011010">
    <property type="entry name" value="DNA_brk_join_enz"/>
</dbReference>
<dbReference type="Pfam" id="PF00589">
    <property type="entry name" value="Phage_integrase"/>
    <property type="match status" value="1"/>
</dbReference>
<dbReference type="InterPro" id="IPR010998">
    <property type="entry name" value="Integrase_recombinase_N"/>
</dbReference>
<dbReference type="CDD" id="cd01189">
    <property type="entry name" value="INT_ICEBs1_C_like"/>
    <property type="match status" value="1"/>
</dbReference>
<name>A0A8J6J2K3_9FIRM</name>
<keyword evidence="4" id="KW-0238">DNA-binding</keyword>
<feature type="domain" description="Tyr recombinase" evidence="6">
    <location>
        <begin position="152"/>
        <end position="351"/>
    </location>
</feature>
<dbReference type="EMBL" id="JACOPO010000006">
    <property type="protein sequence ID" value="MBC5723094.1"/>
    <property type="molecule type" value="Genomic_DNA"/>
</dbReference>
<evidence type="ECO:0000256" key="5">
    <source>
        <dbReference type="ARBA" id="ARBA00023172"/>
    </source>
</evidence>
<dbReference type="Proteomes" id="UP000628736">
    <property type="component" value="Unassembled WGS sequence"/>
</dbReference>
<dbReference type="SUPFAM" id="SSF56349">
    <property type="entry name" value="DNA breaking-rejoining enzymes"/>
    <property type="match status" value="1"/>
</dbReference>
<dbReference type="Gene3D" id="1.10.150.130">
    <property type="match status" value="1"/>
</dbReference>
<keyword evidence="8" id="KW-1185">Reference proteome</keyword>
<proteinExistence type="inferred from homology"/>
<dbReference type="Pfam" id="PF14659">
    <property type="entry name" value="Phage_int_SAM_3"/>
    <property type="match status" value="1"/>
</dbReference>
<protein>
    <submittedName>
        <fullName evidence="7">Site-specific integrase</fullName>
    </submittedName>
</protein>
<keyword evidence="5" id="KW-0233">DNA recombination</keyword>
<evidence type="ECO:0000256" key="1">
    <source>
        <dbReference type="ARBA" id="ARBA00003283"/>
    </source>
</evidence>
<dbReference type="InterPro" id="IPR002104">
    <property type="entry name" value="Integrase_catalytic"/>
</dbReference>
<dbReference type="RefSeq" id="WP_186852985.1">
    <property type="nucleotide sequence ID" value="NZ_JACOPO010000006.1"/>
</dbReference>
<dbReference type="InterPro" id="IPR004107">
    <property type="entry name" value="Integrase_SAM-like_N"/>
</dbReference>
<comment type="function">
    <text evidence="1">Site-specific tyrosine recombinase, which acts by catalyzing the cutting and rejoining of the recombining DNA molecules.</text>
</comment>
<gene>
    <name evidence="7" type="ORF">H8S11_09735</name>
</gene>
<dbReference type="InterPro" id="IPR013762">
    <property type="entry name" value="Integrase-like_cat_sf"/>
</dbReference>
<comment type="caution">
    <text evidence="7">The sequence shown here is derived from an EMBL/GenBank/DDBJ whole genome shotgun (WGS) entry which is preliminary data.</text>
</comment>
<evidence type="ECO:0000256" key="4">
    <source>
        <dbReference type="ARBA" id="ARBA00023125"/>
    </source>
</evidence>